<dbReference type="InterPro" id="IPR036788">
    <property type="entry name" value="T_IF-3_C_sf"/>
</dbReference>
<dbReference type="EMBL" id="JAWHQM010000005">
    <property type="protein sequence ID" value="KAK5627394.1"/>
    <property type="molecule type" value="Genomic_DNA"/>
</dbReference>
<gene>
    <name evidence="2" type="ORF">RRF57_003109</name>
</gene>
<evidence type="ECO:0008006" key="4">
    <source>
        <dbReference type="Google" id="ProtNLM"/>
    </source>
</evidence>
<reference evidence="2 3" key="1">
    <citation type="submission" date="2023-10" db="EMBL/GenBank/DDBJ databases">
        <title>Draft genome sequence of Xylaria bambusicola isolate GMP-LS, the root and basal stem rot pathogen of sugarcane in Indonesia.</title>
        <authorList>
            <person name="Selvaraj P."/>
            <person name="Muralishankar V."/>
            <person name="Muruganantham S."/>
            <person name="Sp S."/>
            <person name="Haryani S."/>
            <person name="Lau K.J.X."/>
            <person name="Naqvi N.I."/>
        </authorList>
    </citation>
    <scope>NUCLEOTIDE SEQUENCE [LARGE SCALE GENOMIC DNA]</scope>
    <source>
        <strain evidence="2">GMP-LS</strain>
    </source>
</reference>
<evidence type="ECO:0000313" key="2">
    <source>
        <dbReference type="EMBL" id="KAK5627394.1"/>
    </source>
</evidence>
<name>A0AAN7UTS6_9PEZI</name>
<organism evidence="2 3">
    <name type="scientific">Xylaria bambusicola</name>
    <dbReference type="NCBI Taxonomy" id="326684"/>
    <lineage>
        <taxon>Eukaryota</taxon>
        <taxon>Fungi</taxon>
        <taxon>Dikarya</taxon>
        <taxon>Ascomycota</taxon>
        <taxon>Pezizomycotina</taxon>
        <taxon>Sordariomycetes</taxon>
        <taxon>Xylariomycetidae</taxon>
        <taxon>Xylariales</taxon>
        <taxon>Xylariaceae</taxon>
        <taxon>Xylaria</taxon>
    </lineage>
</organism>
<dbReference type="GO" id="GO:0006413">
    <property type="term" value="P:translational initiation"/>
    <property type="evidence" value="ECO:0007669"/>
    <property type="project" value="InterPro"/>
</dbReference>
<feature type="compositionally biased region" description="Acidic residues" evidence="1">
    <location>
        <begin position="265"/>
        <end position="274"/>
    </location>
</feature>
<accession>A0AAN7UTS6</accession>
<keyword evidence="3" id="KW-1185">Reference proteome</keyword>
<protein>
    <recommendedName>
        <fullName evidence="4">Translation initiation factor 3 N-terminal domain-containing protein</fullName>
    </recommendedName>
</protein>
<feature type="region of interest" description="Disordered" evidence="1">
    <location>
        <begin position="255"/>
        <end position="285"/>
    </location>
</feature>
<dbReference type="SUPFAM" id="SSF55200">
    <property type="entry name" value="Translation initiation factor IF3, C-terminal domain"/>
    <property type="match status" value="1"/>
</dbReference>
<dbReference type="Gene3D" id="3.30.110.10">
    <property type="entry name" value="Translation initiation factor 3 (IF-3), C-terminal domain"/>
    <property type="match status" value="1"/>
</dbReference>
<dbReference type="AlphaFoldDB" id="A0AAN7UTS6"/>
<sequence>MRHITGLITPARALHRVLVLELANATAKSRSNALLLSSPVLPSQAARTQCSLPRRLFSSTPAPHKAPSKVSVYDMDIPYHWVRVADENGVLSEPQVLMNVVVGLPEGHRLLMVAPPPESASAESPDSPVAAAAICRIENTALRRQLEKEAAMRKKLEKSRTKTLEINWSIANNDLLHKTGKIKGFLGKGLIVEVLLARKKGARPPAAGEPEALIDKIREAALSVQGAKEFRKMDGRVGGMVTMFFEGPKVAKKLRNKDKYRKDEDGDGDVDVDANADANANAENI</sequence>
<feature type="compositionally biased region" description="Low complexity" evidence="1">
    <location>
        <begin position="275"/>
        <end position="285"/>
    </location>
</feature>
<dbReference type="Proteomes" id="UP001305414">
    <property type="component" value="Unassembled WGS sequence"/>
</dbReference>
<evidence type="ECO:0000256" key="1">
    <source>
        <dbReference type="SAM" id="MobiDB-lite"/>
    </source>
</evidence>
<evidence type="ECO:0000313" key="3">
    <source>
        <dbReference type="Proteomes" id="UP001305414"/>
    </source>
</evidence>
<comment type="caution">
    <text evidence="2">The sequence shown here is derived from an EMBL/GenBank/DDBJ whole genome shotgun (WGS) entry which is preliminary data.</text>
</comment>
<proteinExistence type="predicted"/>